<sequence length="428" mass="46559">MATPSSPSIPTISLLPKGPLPTALAPGPGIQPTAQNPQIGAAITQVGSSPPGAAPLGNPAGPPPNGVPAGPPPNGAPAAGAQGAAPPVTGAIPQGVAGAHGPPDMRHINPYVYTPSFGMAIVGASAFLISSGFHIHQMFKYKSWYFNLMTQAVLMSSVSMIARTHSIMTLRDTGATGPFVIFMIMDMIGPSLAVIGNIFTLTRVIWWVTPNERRNFKTLCAPPHAISMMWAVLFSIPDIAKSVGQQAFKPQDPTGLKIQEIGQVLQFFALLGFFIFALRFMRMSKRWLVHGAAEEKQWRKLGWTTVAVAGLTLARSVFAVVAHDARADPKSFYAQHEFMYWITQAIPLFVVYALYNFYFPGEFLPREYTGFRLKLKEIEKAKLETPWPLSISSPIRRSVDKGVEITLTEMENGRGGRSDISDDRNYRR</sequence>
<dbReference type="Proteomes" id="UP000800235">
    <property type="component" value="Unassembled WGS sequence"/>
</dbReference>
<proteinExistence type="predicted"/>
<accession>A0A9P4NZT3</accession>
<feature type="transmembrane region" description="Helical" evidence="6">
    <location>
        <begin position="145"/>
        <end position="167"/>
    </location>
</feature>
<evidence type="ECO:0000256" key="6">
    <source>
        <dbReference type="SAM" id="Phobius"/>
    </source>
</evidence>
<keyword evidence="3 6" id="KW-1133">Transmembrane helix</keyword>
<dbReference type="InterPro" id="IPR007568">
    <property type="entry name" value="RTA1"/>
</dbReference>
<evidence type="ECO:0000256" key="3">
    <source>
        <dbReference type="ARBA" id="ARBA00022989"/>
    </source>
</evidence>
<feature type="transmembrane region" description="Helical" evidence="6">
    <location>
        <begin position="261"/>
        <end position="280"/>
    </location>
</feature>
<dbReference type="Pfam" id="PF04479">
    <property type="entry name" value="RTA1"/>
    <property type="match status" value="1"/>
</dbReference>
<keyword evidence="8" id="KW-1185">Reference proteome</keyword>
<dbReference type="EMBL" id="MU007015">
    <property type="protein sequence ID" value="KAF2434667.1"/>
    <property type="molecule type" value="Genomic_DNA"/>
</dbReference>
<dbReference type="OrthoDB" id="3358017at2759"/>
<feature type="compositionally biased region" description="Low complexity" evidence="5">
    <location>
        <begin position="1"/>
        <end position="28"/>
    </location>
</feature>
<evidence type="ECO:0000256" key="1">
    <source>
        <dbReference type="ARBA" id="ARBA00004141"/>
    </source>
</evidence>
<dbReference type="PANTHER" id="PTHR31465">
    <property type="entry name" value="PROTEIN RTA1-RELATED"/>
    <property type="match status" value="1"/>
</dbReference>
<dbReference type="AlphaFoldDB" id="A0A9P4NZT3"/>
<protein>
    <submittedName>
        <fullName evidence="7">Uncharacterized protein</fullName>
    </submittedName>
</protein>
<feature type="transmembrane region" description="Helical" evidence="6">
    <location>
        <begin position="301"/>
        <end position="318"/>
    </location>
</feature>
<evidence type="ECO:0000313" key="7">
    <source>
        <dbReference type="EMBL" id="KAF2434667.1"/>
    </source>
</evidence>
<evidence type="ECO:0000256" key="5">
    <source>
        <dbReference type="SAM" id="MobiDB-lite"/>
    </source>
</evidence>
<feature type="region of interest" description="Disordered" evidence="5">
    <location>
        <begin position="1"/>
        <end position="100"/>
    </location>
</feature>
<feature type="compositionally biased region" description="Pro residues" evidence="5">
    <location>
        <begin position="60"/>
        <end position="75"/>
    </location>
</feature>
<feature type="transmembrane region" description="Helical" evidence="6">
    <location>
        <begin position="218"/>
        <end position="236"/>
    </location>
</feature>
<feature type="compositionally biased region" description="Low complexity" evidence="5">
    <location>
        <begin position="50"/>
        <end position="59"/>
    </location>
</feature>
<feature type="compositionally biased region" description="Low complexity" evidence="5">
    <location>
        <begin position="76"/>
        <end position="87"/>
    </location>
</feature>
<dbReference type="PANTHER" id="PTHR31465:SF28">
    <property type="entry name" value="DOMAIN PROTEIN, PUTATIVE-RELATED"/>
    <property type="match status" value="1"/>
</dbReference>
<keyword evidence="4 6" id="KW-0472">Membrane</keyword>
<feature type="transmembrane region" description="Helical" evidence="6">
    <location>
        <begin position="179"/>
        <end position="206"/>
    </location>
</feature>
<name>A0A9P4NZT3_9PEZI</name>
<feature type="transmembrane region" description="Helical" evidence="6">
    <location>
        <begin position="338"/>
        <end position="358"/>
    </location>
</feature>
<feature type="transmembrane region" description="Helical" evidence="6">
    <location>
        <begin position="111"/>
        <end position="133"/>
    </location>
</feature>
<keyword evidence="2 6" id="KW-0812">Transmembrane</keyword>
<organism evidence="7 8">
    <name type="scientific">Tothia fuscella</name>
    <dbReference type="NCBI Taxonomy" id="1048955"/>
    <lineage>
        <taxon>Eukaryota</taxon>
        <taxon>Fungi</taxon>
        <taxon>Dikarya</taxon>
        <taxon>Ascomycota</taxon>
        <taxon>Pezizomycotina</taxon>
        <taxon>Dothideomycetes</taxon>
        <taxon>Pleosporomycetidae</taxon>
        <taxon>Venturiales</taxon>
        <taxon>Cylindrosympodiaceae</taxon>
        <taxon>Tothia</taxon>
    </lineage>
</organism>
<comment type="caution">
    <text evidence="7">The sequence shown here is derived from an EMBL/GenBank/DDBJ whole genome shotgun (WGS) entry which is preliminary data.</text>
</comment>
<comment type="subcellular location">
    <subcellularLocation>
        <location evidence="1">Membrane</location>
        <topology evidence="1">Multi-pass membrane protein</topology>
    </subcellularLocation>
</comment>
<gene>
    <name evidence="7" type="ORF">EJ08DRAFT_426080</name>
</gene>
<evidence type="ECO:0000313" key="8">
    <source>
        <dbReference type="Proteomes" id="UP000800235"/>
    </source>
</evidence>
<evidence type="ECO:0000256" key="2">
    <source>
        <dbReference type="ARBA" id="ARBA00022692"/>
    </source>
</evidence>
<dbReference type="GO" id="GO:0016020">
    <property type="term" value="C:membrane"/>
    <property type="evidence" value="ECO:0007669"/>
    <property type="project" value="UniProtKB-SubCell"/>
</dbReference>
<reference evidence="7" key="1">
    <citation type="journal article" date="2020" name="Stud. Mycol.">
        <title>101 Dothideomycetes genomes: a test case for predicting lifestyles and emergence of pathogens.</title>
        <authorList>
            <person name="Haridas S."/>
            <person name="Albert R."/>
            <person name="Binder M."/>
            <person name="Bloem J."/>
            <person name="Labutti K."/>
            <person name="Salamov A."/>
            <person name="Andreopoulos B."/>
            <person name="Baker S."/>
            <person name="Barry K."/>
            <person name="Bills G."/>
            <person name="Bluhm B."/>
            <person name="Cannon C."/>
            <person name="Castanera R."/>
            <person name="Culley D."/>
            <person name="Daum C."/>
            <person name="Ezra D."/>
            <person name="Gonzalez J."/>
            <person name="Henrissat B."/>
            <person name="Kuo A."/>
            <person name="Liang C."/>
            <person name="Lipzen A."/>
            <person name="Lutzoni F."/>
            <person name="Magnuson J."/>
            <person name="Mondo S."/>
            <person name="Nolan M."/>
            <person name="Ohm R."/>
            <person name="Pangilinan J."/>
            <person name="Park H.-J."/>
            <person name="Ramirez L."/>
            <person name="Alfaro M."/>
            <person name="Sun H."/>
            <person name="Tritt A."/>
            <person name="Yoshinaga Y."/>
            <person name="Zwiers L.-H."/>
            <person name="Turgeon B."/>
            <person name="Goodwin S."/>
            <person name="Spatafora J."/>
            <person name="Crous P."/>
            <person name="Grigoriev I."/>
        </authorList>
    </citation>
    <scope>NUCLEOTIDE SEQUENCE</scope>
    <source>
        <strain evidence="7">CBS 130266</strain>
    </source>
</reference>
<evidence type="ECO:0000256" key="4">
    <source>
        <dbReference type="ARBA" id="ARBA00023136"/>
    </source>
</evidence>